<comment type="caution">
    <text evidence="1">The sequence shown here is derived from an EMBL/GenBank/DDBJ whole genome shotgun (WGS) entry which is preliminary data.</text>
</comment>
<dbReference type="Proteomes" id="UP000823775">
    <property type="component" value="Unassembled WGS sequence"/>
</dbReference>
<proteinExistence type="predicted"/>
<organism evidence="1 2">
    <name type="scientific">Datura stramonium</name>
    <name type="common">Jimsonweed</name>
    <name type="synonym">Common thornapple</name>
    <dbReference type="NCBI Taxonomy" id="4076"/>
    <lineage>
        <taxon>Eukaryota</taxon>
        <taxon>Viridiplantae</taxon>
        <taxon>Streptophyta</taxon>
        <taxon>Embryophyta</taxon>
        <taxon>Tracheophyta</taxon>
        <taxon>Spermatophyta</taxon>
        <taxon>Magnoliopsida</taxon>
        <taxon>eudicotyledons</taxon>
        <taxon>Gunneridae</taxon>
        <taxon>Pentapetalae</taxon>
        <taxon>asterids</taxon>
        <taxon>lamiids</taxon>
        <taxon>Solanales</taxon>
        <taxon>Solanaceae</taxon>
        <taxon>Solanoideae</taxon>
        <taxon>Datureae</taxon>
        <taxon>Datura</taxon>
    </lineage>
</organism>
<accession>A0ABS8RPF3</accession>
<dbReference type="EMBL" id="JACEIK010000066">
    <property type="protein sequence ID" value="MCD7448538.1"/>
    <property type="molecule type" value="Genomic_DNA"/>
</dbReference>
<evidence type="ECO:0000313" key="1">
    <source>
        <dbReference type="EMBL" id="MCD7448538.1"/>
    </source>
</evidence>
<reference evidence="1 2" key="1">
    <citation type="journal article" date="2021" name="BMC Genomics">
        <title>Datura genome reveals duplications of psychoactive alkaloid biosynthetic genes and high mutation rate following tissue culture.</title>
        <authorList>
            <person name="Rajewski A."/>
            <person name="Carter-House D."/>
            <person name="Stajich J."/>
            <person name="Litt A."/>
        </authorList>
    </citation>
    <scope>NUCLEOTIDE SEQUENCE [LARGE SCALE GENOMIC DNA]</scope>
    <source>
        <strain evidence="1">AR-01</strain>
    </source>
</reference>
<name>A0ABS8RPF3_DATST</name>
<evidence type="ECO:0000313" key="2">
    <source>
        <dbReference type="Proteomes" id="UP000823775"/>
    </source>
</evidence>
<gene>
    <name evidence="1" type="ORF">HAX54_043813</name>
</gene>
<protein>
    <submittedName>
        <fullName evidence="1">Uncharacterized protein</fullName>
    </submittedName>
</protein>
<sequence length="94" mass="10785">MCRLLVSVSTWVPKVKIHQTQMNCRHNEESLAAAWPFVFYKVESLVAAWPFVFHLHFTDEDLQRVGGTQMPHRYAILNNFLPSILDPISGALAF</sequence>
<keyword evidence="2" id="KW-1185">Reference proteome</keyword>